<feature type="domain" description="Glycosyl hydrolase family 13 catalytic" evidence="4">
    <location>
        <begin position="207"/>
        <end position="552"/>
    </location>
</feature>
<protein>
    <recommendedName>
        <fullName evidence="2">starch synthase (maltosyl-transferring)</fullName>
        <ecNumber evidence="2">2.4.99.16</ecNumber>
    </recommendedName>
</protein>
<dbReference type="InterPro" id="IPR021828">
    <property type="entry name" value="GlgE_dom_N/S"/>
</dbReference>
<dbReference type="PANTHER" id="PTHR47786">
    <property type="entry name" value="ALPHA-1,4-GLUCAN:MALTOSE-1-PHOSPHATE MALTOSYLTRANSFERASE"/>
    <property type="match status" value="1"/>
</dbReference>
<reference evidence="5 6" key="1">
    <citation type="submission" date="2019-05" db="EMBL/GenBank/DDBJ databases">
        <title>Dyadobacter AR-3-8 sp. nov., isolated from arctic soil.</title>
        <authorList>
            <person name="Chaudhary D.K."/>
        </authorList>
    </citation>
    <scope>NUCLEOTIDE SEQUENCE [LARGE SCALE GENOMIC DNA]</scope>
    <source>
        <strain evidence="5 6">AR-3-8</strain>
    </source>
</reference>
<evidence type="ECO:0000313" key="5">
    <source>
        <dbReference type="EMBL" id="TKT90988.1"/>
    </source>
</evidence>
<evidence type="ECO:0000259" key="4">
    <source>
        <dbReference type="SMART" id="SM00642"/>
    </source>
</evidence>
<name>A0A4U6D4Q8_9BACT</name>
<evidence type="ECO:0000256" key="2">
    <source>
        <dbReference type="ARBA" id="ARBA00012603"/>
    </source>
</evidence>
<dbReference type="InterPro" id="IPR013783">
    <property type="entry name" value="Ig-like_fold"/>
</dbReference>
<dbReference type="GO" id="GO:0004553">
    <property type="term" value="F:hydrolase activity, hydrolyzing O-glycosyl compounds"/>
    <property type="evidence" value="ECO:0007669"/>
    <property type="project" value="InterPro"/>
</dbReference>
<dbReference type="Pfam" id="PF21702">
    <property type="entry name" value="GLGE_C"/>
    <property type="match status" value="1"/>
</dbReference>
<dbReference type="SMART" id="SM00642">
    <property type="entry name" value="Aamy"/>
    <property type="match status" value="1"/>
</dbReference>
<accession>A0A4U6D4Q8</accession>
<dbReference type="SUPFAM" id="SSF51445">
    <property type="entry name" value="(Trans)glycosidases"/>
    <property type="match status" value="1"/>
</dbReference>
<evidence type="ECO:0000256" key="1">
    <source>
        <dbReference type="ARBA" id="ARBA00011738"/>
    </source>
</evidence>
<organism evidence="5 6">
    <name type="scientific">Dyadobacter frigoris</name>
    <dbReference type="NCBI Taxonomy" id="2576211"/>
    <lineage>
        <taxon>Bacteria</taxon>
        <taxon>Pseudomonadati</taxon>
        <taxon>Bacteroidota</taxon>
        <taxon>Cytophagia</taxon>
        <taxon>Cytophagales</taxon>
        <taxon>Spirosomataceae</taxon>
        <taxon>Dyadobacter</taxon>
    </lineage>
</organism>
<dbReference type="InterPro" id="IPR017853">
    <property type="entry name" value="GH"/>
</dbReference>
<keyword evidence="6" id="KW-1185">Reference proteome</keyword>
<dbReference type="OrthoDB" id="9805159at2"/>
<comment type="catalytic activity">
    <reaction evidence="3">
        <text>alpha-maltose 1-phosphate + [(1-&gt;4)-alpha-D-glucosyl](n) = [(1-&gt;4)-alpha-D-glucosyl](n+2) + phosphate</text>
        <dbReference type="Rhea" id="RHEA:42692"/>
        <dbReference type="Rhea" id="RHEA-COMP:9584"/>
        <dbReference type="Rhea" id="RHEA-COMP:10183"/>
        <dbReference type="ChEBI" id="CHEBI:15444"/>
        <dbReference type="ChEBI" id="CHEBI:43474"/>
        <dbReference type="ChEBI" id="CHEBI:63576"/>
        <dbReference type="EC" id="2.4.99.16"/>
    </reaction>
</comment>
<proteinExistence type="predicted"/>
<dbReference type="AlphaFoldDB" id="A0A4U6D4Q8"/>
<dbReference type="Gene3D" id="2.60.40.1180">
    <property type="entry name" value="Golgi alpha-mannosidase II"/>
    <property type="match status" value="1"/>
</dbReference>
<dbReference type="PANTHER" id="PTHR47786:SF2">
    <property type="entry name" value="GLYCOSYL HYDROLASE FAMILY 13 CATALYTIC DOMAIN-CONTAINING PROTEIN"/>
    <property type="match status" value="1"/>
</dbReference>
<dbReference type="Gene3D" id="1.20.58.80">
    <property type="entry name" value="Phosphotransferase system, lactose/cellobiose-type IIA subunit"/>
    <property type="match status" value="1"/>
</dbReference>
<sequence>MDNQIVNISSNLNHNLVIFENITPENGHGEYAVKAVSGDTIIIQADILTHGNSGLAARIFYKNKEGNWQKTYMKPAGNDRWEGQFQVQETGKYVYKIVAWVDLIATWQTEVTRRLQKYLPIADLIPEGLKLLEQMSKLASKDDKALIKEAVRLFKDKNREDEAGQLAGSFRFTEWLNRYPDNRLSGETAEFPLLVYRKKLEFSSWYTMFPRSASDDFGKHGTFEDVIKRLPRIAGLGFDVLHFLPIHLIGFQNKKGKNGGQKVEETDPGSPFSIGNFNGGHEAIHPELGNIDDFKNLVLEAEKHGVEIALDLALQFSADHPWMAQYPDWFDKNGSEQIFSSGQLISVQSDFYNIRIDENNEEAVTQALEQIIRLWISWGIRIIRVVQPERHPFYFWQKLIKNVTDEYPELIFYAGTFTRPKVMNALSKSGFALSDSYFMWRNSKYEIEQYINELAHSTQKDFYKPIFWTNTPDINPFNLQSGHEPQQLIRFFLAATLSGSYGIYGPVFEQLIYESFPGKEEYWNSEKFEIKRWDWEKDTKVNYLIRLINEIRKENPALQKTNNVHTCFLENDQILAFLKNDFAGNKILCVVNLDSYHRQSGMLQVPVHMINKNHDEKFIAHDLITDARYEWIGEWNYVELDPHILPFHLLRIEDYHGEIY</sequence>
<dbReference type="Pfam" id="PF11896">
    <property type="entry name" value="GlgE_dom_N_S"/>
    <property type="match status" value="1"/>
</dbReference>
<dbReference type="InterPro" id="IPR013780">
    <property type="entry name" value="Glyco_hydro_b"/>
</dbReference>
<dbReference type="Gene3D" id="2.60.40.10">
    <property type="entry name" value="Immunoglobulins"/>
    <property type="match status" value="1"/>
</dbReference>
<dbReference type="InterPro" id="IPR006047">
    <property type="entry name" value="GH13_cat_dom"/>
</dbReference>
<dbReference type="RefSeq" id="WP_137341531.1">
    <property type="nucleotide sequence ID" value="NZ_SZVO01000008.1"/>
</dbReference>
<comment type="subunit">
    <text evidence="1">Homodimer.</text>
</comment>
<dbReference type="Proteomes" id="UP000304900">
    <property type="component" value="Unassembled WGS sequence"/>
</dbReference>
<dbReference type="GO" id="GO:0005975">
    <property type="term" value="P:carbohydrate metabolic process"/>
    <property type="evidence" value="ECO:0007669"/>
    <property type="project" value="InterPro"/>
</dbReference>
<comment type="caution">
    <text evidence="5">The sequence shown here is derived from an EMBL/GenBank/DDBJ whole genome shotgun (WGS) entry which is preliminary data.</text>
</comment>
<dbReference type="EC" id="2.4.99.16" evidence="2"/>
<dbReference type="InterPro" id="IPR049171">
    <property type="entry name" value="GLGE_C"/>
</dbReference>
<evidence type="ECO:0000256" key="3">
    <source>
        <dbReference type="ARBA" id="ARBA00048735"/>
    </source>
</evidence>
<gene>
    <name evidence="5" type="ORF">FDK13_18695</name>
</gene>
<dbReference type="Gene3D" id="3.20.20.80">
    <property type="entry name" value="Glycosidases"/>
    <property type="match status" value="1"/>
</dbReference>
<dbReference type="EMBL" id="SZVO01000008">
    <property type="protein sequence ID" value="TKT90988.1"/>
    <property type="molecule type" value="Genomic_DNA"/>
</dbReference>
<evidence type="ECO:0000313" key="6">
    <source>
        <dbReference type="Proteomes" id="UP000304900"/>
    </source>
</evidence>